<evidence type="ECO:0000259" key="14">
    <source>
        <dbReference type="PROSITE" id="PS51285"/>
    </source>
</evidence>
<evidence type="ECO:0000259" key="12">
    <source>
        <dbReference type="PROSITE" id="PS50003"/>
    </source>
</evidence>
<keyword evidence="6 9" id="KW-0547">Nucleotide-binding</keyword>
<protein>
    <recommendedName>
        <fullName evidence="2">non-specific serine/threonine protein kinase</fullName>
        <ecNumber evidence="2">2.7.11.1</ecNumber>
    </recommendedName>
</protein>
<feature type="domain" description="PH" evidence="12">
    <location>
        <begin position="1"/>
        <end position="91"/>
    </location>
</feature>
<dbReference type="Pfam" id="PF00433">
    <property type="entry name" value="Pkinase_C"/>
    <property type="match status" value="1"/>
</dbReference>
<evidence type="ECO:0000256" key="7">
    <source>
        <dbReference type="ARBA" id="ARBA00022777"/>
    </source>
</evidence>
<comment type="similarity">
    <text evidence="1">Belongs to the protein kinase superfamily. AGC Ser/Thr protein kinase family. RAC subfamily.</text>
</comment>
<evidence type="ECO:0000256" key="2">
    <source>
        <dbReference type="ARBA" id="ARBA00012513"/>
    </source>
</evidence>
<feature type="region of interest" description="Disordered" evidence="11">
    <location>
        <begin position="392"/>
        <end position="413"/>
    </location>
</feature>
<dbReference type="Gene3D" id="1.10.510.10">
    <property type="entry name" value="Transferase(Phosphotransferase) domain 1"/>
    <property type="match status" value="1"/>
</dbReference>
<dbReference type="InterPro" id="IPR001849">
    <property type="entry name" value="PH_domain"/>
</dbReference>
<feature type="domain" description="AGC-kinase C-terminal" evidence="14">
    <location>
        <begin position="373"/>
        <end position="444"/>
    </location>
</feature>
<proteinExistence type="inferred from homology"/>
<dbReference type="Pfam" id="PF00169">
    <property type="entry name" value="PH"/>
    <property type="match status" value="1"/>
</dbReference>
<keyword evidence="7" id="KW-0418">Kinase</keyword>
<evidence type="ECO:0000256" key="3">
    <source>
        <dbReference type="ARBA" id="ARBA00022527"/>
    </source>
</evidence>
<name>A0ABR2K0L7_9EUKA</name>
<dbReference type="PROSITE" id="PS51285">
    <property type="entry name" value="AGC_KINASE_CTER"/>
    <property type="match status" value="1"/>
</dbReference>
<dbReference type="Gene3D" id="3.30.200.20">
    <property type="entry name" value="Phosphorylase Kinase, domain 1"/>
    <property type="match status" value="1"/>
</dbReference>
<dbReference type="EMBL" id="JAPFFF010000008">
    <property type="protein sequence ID" value="KAK8884012.1"/>
    <property type="molecule type" value="Genomic_DNA"/>
</dbReference>
<accession>A0ABR2K0L7</accession>
<evidence type="ECO:0000313" key="15">
    <source>
        <dbReference type="EMBL" id="KAK8834899.1"/>
    </source>
</evidence>
<evidence type="ECO:0000256" key="1">
    <source>
        <dbReference type="ARBA" id="ARBA00006935"/>
    </source>
</evidence>
<feature type="binding site" evidence="9">
    <location>
        <position position="143"/>
    </location>
    <ligand>
        <name>ATP</name>
        <dbReference type="ChEBI" id="CHEBI:30616"/>
    </ligand>
</feature>
<organism evidence="16 17">
    <name type="scientific">Tritrichomonas musculus</name>
    <dbReference type="NCBI Taxonomy" id="1915356"/>
    <lineage>
        <taxon>Eukaryota</taxon>
        <taxon>Metamonada</taxon>
        <taxon>Parabasalia</taxon>
        <taxon>Tritrichomonadida</taxon>
        <taxon>Tritrichomonadidae</taxon>
        <taxon>Tritrichomonas</taxon>
    </lineage>
</organism>
<reference evidence="16 17" key="1">
    <citation type="submission" date="2024-04" db="EMBL/GenBank/DDBJ databases">
        <title>Tritrichomonas musculus Genome.</title>
        <authorList>
            <person name="Alves-Ferreira E."/>
            <person name="Grigg M."/>
            <person name="Lorenzi H."/>
            <person name="Galac M."/>
        </authorList>
    </citation>
    <scope>NUCLEOTIDE SEQUENCE [LARGE SCALE GENOMIC DNA]</scope>
    <source>
        <strain evidence="16 17">EAF2021</strain>
    </source>
</reference>
<dbReference type="InterPro" id="IPR008271">
    <property type="entry name" value="Ser/Thr_kinase_AS"/>
</dbReference>
<dbReference type="SMART" id="SM00133">
    <property type="entry name" value="S_TK_X"/>
    <property type="match status" value="1"/>
</dbReference>
<dbReference type="PROSITE" id="PS50011">
    <property type="entry name" value="PROTEIN_KINASE_DOM"/>
    <property type="match status" value="1"/>
</dbReference>
<evidence type="ECO:0000256" key="8">
    <source>
        <dbReference type="ARBA" id="ARBA00022840"/>
    </source>
</evidence>
<dbReference type="Pfam" id="PF00069">
    <property type="entry name" value="Pkinase"/>
    <property type="match status" value="1"/>
</dbReference>
<keyword evidence="17" id="KW-1185">Reference proteome</keyword>
<dbReference type="PANTHER" id="PTHR24351">
    <property type="entry name" value="RIBOSOMAL PROTEIN S6 KINASE"/>
    <property type="match status" value="1"/>
</dbReference>
<dbReference type="SUPFAM" id="SSF50729">
    <property type="entry name" value="PH domain-like"/>
    <property type="match status" value="1"/>
</dbReference>
<dbReference type="InterPro" id="IPR011009">
    <property type="entry name" value="Kinase-like_dom_sf"/>
</dbReference>
<comment type="caution">
    <text evidence="16">The sequence shown here is derived from an EMBL/GenBank/DDBJ whole genome shotgun (WGS) entry which is preliminary data.</text>
</comment>
<dbReference type="InterPro" id="IPR017441">
    <property type="entry name" value="Protein_kinase_ATP_BS"/>
</dbReference>
<feature type="domain" description="Protein kinase" evidence="13">
    <location>
        <begin position="114"/>
        <end position="372"/>
    </location>
</feature>
<evidence type="ECO:0000313" key="16">
    <source>
        <dbReference type="EMBL" id="KAK8884012.1"/>
    </source>
</evidence>
<feature type="compositionally biased region" description="Polar residues" evidence="11">
    <location>
        <begin position="398"/>
        <end position="413"/>
    </location>
</feature>
<evidence type="ECO:0000256" key="9">
    <source>
        <dbReference type="PROSITE-ProRule" id="PRU10141"/>
    </source>
</evidence>
<dbReference type="InterPro" id="IPR011993">
    <property type="entry name" value="PH-like_dom_sf"/>
</dbReference>
<keyword evidence="4" id="KW-0597">Phosphoprotein</keyword>
<evidence type="ECO:0000313" key="17">
    <source>
        <dbReference type="Proteomes" id="UP001470230"/>
    </source>
</evidence>
<evidence type="ECO:0000259" key="13">
    <source>
        <dbReference type="PROSITE" id="PS50011"/>
    </source>
</evidence>
<evidence type="ECO:0000256" key="11">
    <source>
        <dbReference type="SAM" id="MobiDB-lite"/>
    </source>
</evidence>
<evidence type="ECO:0000256" key="6">
    <source>
        <dbReference type="ARBA" id="ARBA00022741"/>
    </source>
</evidence>
<keyword evidence="3 10" id="KW-0723">Serine/threonine-protein kinase</keyword>
<dbReference type="PROSITE" id="PS50003">
    <property type="entry name" value="PH_DOMAIN"/>
    <property type="match status" value="1"/>
</dbReference>
<dbReference type="InterPro" id="IPR045270">
    <property type="entry name" value="STKc_AGC"/>
</dbReference>
<dbReference type="InterPro" id="IPR000961">
    <property type="entry name" value="AGC-kinase_C"/>
</dbReference>
<evidence type="ECO:0000256" key="5">
    <source>
        <dbReference type="ARBA" id="ARBA00022679"/>
    </source>
</evidence>
<dbReference type="EMBL" id="JAPFFF010000274">
    <property type="protein sequence ID" value="KAK8834899.1"/>
    <property type="molecule type" value="Genomic_DNA"/>
</dbReference>
<dbReference type="SMART" id="SM00220">
    <property type="entry name" value="S_TKc"/>
    <property type="match status" value="1"/>
</dbReference>
<dbReference type="InterPro" id="IPR000719">
    <property type="entry name" value="Prot_kinase_dom"/>
</dbReference>
<evidence type="ECO:0000256" key="4">
    <source>
        <dbReference type="ARBA" id="ARBA00022553"/>
    </source>
</evidence>
<dbReference type="InterPro" id="IPR017892">
    <property type="entry name" value="Pkinase_C"/>
</dbReference>
<dbReference type="CDD" id="cd05123">
    <property type="entry name" value="STKc_AGC"/>
    <property type="match status" value="1"/>
</dbReference>
<gene>
    <name evidence="15" type="ORF">M9Y10_021007</name>
    <name evidence="16" type="ORF">M9Y10_043115</name>
</gene>
<dbReference type="Proteomes" id="UP001470230">
    <property type="component" value="Unassembled WGS sequence"/>
</dbReference>
<keyword evidence="5" id="KW-0808">Transferase</keyword>
<dbReference type="Gene3D" id="2.30.29.30">
    <property type="entry name" value="Pleckstrin-homology domain (PH domain)/Phosphotyrosine-binding domain (PTB)"/>
    <property type="match status" value="1"/>
</dbReference>
<sequence length="445" mass="51272">MKGFLYRQSGILKVWKRQYYEINGSTLIEYPDDKKSVELFRNEIASLALPVEDKSRQNCFKVQLGVQNVIFSTESSDDFRKWSDAIRVAYQSSPRKKDEVKKNDGKKSVSLNDFDIIKVIGRGTFGKVTLVRYKEDGKIYAMKAMSKRKLADEKNIKNVLVEKEILIQIKHPFLVHAYFCFQTEAKIFIILDYVPGGELFRRLIVDGRFSEQRTQLYIAEILLGIEALHKKGFIYRDLKPENILIDIDGYLKITDFGFAKGNINTSTSTTSSFCGTPEYLAPEFFKQQPYTRSVDWWSLGALMYEMLDGNAPWYDENPKKMYMGILLNPLPIPNFISPDAADLLLRLLEKDPKKRLGSGPTDAEEIKEHPFFQNLDWEKVYRKEVRSPYIPSVEDPTDTSQFDSQFTTETPTVSYEDPNMVSTEVQDAFVNFTCNNEDSIIGTSF</sequence>
<evidence type="ECO:0000256" key="10">
    <source>
        <dbReference type="RuleBase" id="RU000304"/>
    </source>
</evidence>
<dbReference type="SUPFAM" id="SSF56112">
    <property type="entry name" value="Protein kinase-like (PK-like)"/>
    <property type="match status" value="1"/>
</dbReference>
<dbReference type="EC" id="2.7.11.1" evidence="2"/>
<keyword evidence="8 9" id="KW-0067">ATP-binding</keyword>
<dbReference type="PROSITE" id="PS00107">
    <property type="entry name" value="PROTEIN_KINASE_ATP"/>
    <property type="match status" value="1"/>
</dbReference>
<dbReference type="PROSITE" id="PS00108">
    <property type="entry name" value="PROTEIN_KINASE_ST"/>
    <property type="match status" value="1"/>
</dbReference>